<dbReference type="EMBL" id="GECU01034423">
    <property type="protein sequence ID" value="JAS73283.1"/>
    <property type="molecule type" value="Transcribed_RNA"/>
</dbReference>
<evidence type="ECO:0000256" key="1">
    <source>
        <dbReference type="ARBA" id="ARBA00022603"/>
    </source>
</evidence>
<dbReference type="Pfam" id="PF05971">
    <property type="entry name" value="Methyltransf_10"/>
    <property type="match status" value="2"/>
</dbReference>
<name>A0A1B6HF26_9HEMI</name>
<keyword evidence="2" id="KW-0808">Transferase</keyword>
<evidence type="ECO:0000313" key="4">
    <source>
        <dbReference type="EMBL" id="JAS73283.1"/>
    </source>
</evidence>
<reference evidence="4" key="1">
    <citation type="submission" date="2015-11" db="EMBL/GenBank/DDBJ databases">
        <title>De novo transcriptome assembly of four potential Pierce s Disease insect vectors from Arizona vineyards.</title>
        <authorList>
            <person name="Tassone E.E."/>
        </authorList>
    </citation>
    <scope>NUCLEOTIDE SEQUENCE</scope>
</reference>
<dbReference type="InterPro" id="IPR010286">
    <property type="entry name" value="METTL16/RlmF"/>
</dbReference>
<feature type="compositionally biased region" description="Basic and acidic residues" evidence="3">
    <location>
        <begin position="358"/>
        <end position="378"/>
    </location>
</feature>
<feature type="compositionally biased region" description="Polar residues" evidence="3">
    <location>
        <begin position="335"/>
        <end position="347"/>
    </location>
</feature>
<dbReference type="InterPro" id="IPR029063">
    <property type="entry name" value="SAM-dependent_MTases_sf"/>
</dbReference>
<dbReference type="PANTHER" id="PTHR13393:SF0">
    <property type="entry name" value="RNA N6-ADENOSINE-METHYLTRANSFERASE METTL16"/>
    <property type="match status" value="1"/>
</dbReference>
<dbReference type="Gene3D" id="3.40.50.150">
    <property type="entry name" value="Vaccinia Virus protein VP39"/>
    <property type="match status" value="1"/>
</dbReference>
<proteinExistence type="predicted"/>
<evidence type="ECO:0000256" key="2">
    <source>
        <dbReference type="ARBA" id="ARBA00022679"/>
    </source>
</evidence>
<dbReference type="GO" id="GO:0008168">
    <property type="term" value="F:methyltransferase activity"/>
    <property type="evidence" value="ECO:0007669"/>
    <property type="project" value="UniProtKB-KW"/>
</dbReference>
<dbReference type="PANTHER" id="PTHR13393">
    <property type="entry name" value="SAM-DEPENDENT METHYLTRANSFERASE"/>
    <property type="match status" value="1"/>
</dbReference>
<organism evidence="4">
    <name type="scientific">Homalodisca liturata</name>
    <dbReference type="NCBI Taxonomy" id="320908"/>
    <lineage>
        <taxon>Eukaryota</taxon>
        <taxon>Metazoa</taxon>
        <taxon>Ecdysozoa</taxon>
        <taxon>Arthropoda</taxon>
        <taxon>Hexapoda</taxon>
        <taxon>Insecta</taxon>
        <taxon>Pterygota</taxon>
        <taxon>Neoptera</taxon>
        <taxon>Paraneoptera</taxon>
        <taxon>Hemiptera</taxon>
        <taxon>Auchenorrhyncha</taxon>
        <taxon>Membracoidea</taxon>
        <taxon>Cicadellidae</taxon>
        <taxon>Cicadellinae</taxon>
        <taxon>Proconiini</taxon>
        <taxon>Homalodisca</taxon>
    </lineage>
</organism>
<evidence type="ECO:0000256" key="3">
    <source>
        <dbReference type="SAM" id="MobiDB-lite"/>
    </source>
</evidence>
<sequence>MSLNKFMHPRNKYRKPPDFKALAAKYPDFNKLVKRDARGNVSLDFKNPKSLQALTTTLLKEDFDLNVEIPVNPQIPTIPLYMNYLLWLEDLVAANTSSDVIQGVEIGCTASCVYSLLAARQFHWHMLATEVDTDSAFTASNNIRRNKLNDRVTVRAVKKGTVLQGVLEPGVVYDFCMCNSLRYLSSREELLTLLTALVLDSIELKERIRIYTVKVADETTVATLMETLKKAGVTRVSSKMFCQGRTTRWGVAWTLGFAELDLGSQSLKQNIPFSQTVRGDLPGTVEQLLQLIAKLQITHSIIKRNEELCTMEITAMNNTWSNVEKRTRQITNNKDCYKETLNTPNSEENNEPGVDGNNKIEDHTEIKEENKDDEKGLPSKETAGSSQIKIGVDEKATTNFCGSNVSEKSTEEVAENGVGEKIATDVGEKTMAEVVGNGIGEKIVAEVGDDCRIGKKRGSIDDLDAANSDMKRLKMKNGSSEVNIGPQRGPVLTASLVVRKTSSGSVVEMTWLRGPGGRNSAQQLLQYLTSSLNPPADN</sequence>
<accession>A0A1B6HF26</accession>
<dbReference type="GO" id="GO:0070475">
    <property type="term" value="P:rRNA base methylation"/>
    <property type="evidence" value="ECO:0007669"/>
    <property type="project" value="TreeGrafter"/>
</dbReference>
<keyword evidence="1" id="KW-0489">Methyltransferase</keyword>
<dbReference type="GO" id="GO:0005634">
    <property type="term" value="C:nucleus"/>
    <property type="evidence" value="ECO:0007669"/>
    <property type="project" value="TreeGrafter"/>
</dbReference>
<evidence type="ECO:0008006" key="5">
    <source>
        <dbReference type="Google" id="ProtNLM"/>
    </source>
</evidence>
<dbReference type="AlphaFoldDB" id="A0A1B6HF26"/>
<gene>
    <name evidence="4" type="ORF">g.15279</name>
</gene>
<protein>
    <recommendedName>
        <fullName evidence="5">U6 small nuclear RNA (adenine-(43)-N(6))-methyltransferase</fullName>
    </recommendedName>
</protein>
<dbReference type="SUPFAM" id="SSF53335">
    <property type="entry name" value="S-adenosyl-L-methionine-dependent methyltransferases"/>
    <property type="match status" value="1"/>
</dbReference>
<feature type="region of interest" description="Disordered" evidence="3">
    <location>
        <begin position="335"/>
        <end position="389"/>
    </location>
</feature>